<organism evidence="1 2">
    <name type="scientific">Microbacterium mitrae</name>
    <dbReference type="NCBI Taxonomy" id="664640"/>
    <lineage>
        <taxon>Bacteria</taxon>
        <taxon>Bacillati</taxon>
        <taxon>Actinomycetota</taxon>
        <taxon>Actinomycetes</taxon>
        <taxon>Micrococcales</taxon>
        <taxon>Microbacteriaceae</taxon>
        <taxon>Microbacterium</taxon>
    </lineage>
</organism>
<dbReference type="Pfam" id="PF02474">
    <property type="entry name" value="NodA"/>
    <property type="match status" value="1"/>
</dbReference>
<reference evidence="1 2" key="1">
    <citation type="submission" date="2019-08" db="EMBL/GenBank/DDBJ databases">
        <authorList>
            <person name="Dong K."/>
        </authorList>
    </citation>
    <scope>NUCLEOTIDE SEQUENCE [LARGE SCALE GENOMIC DNA]</scope>
    <source>
        <strain evidence="1 2">M4-8</strain>
    </source>
</reference>
<dbReference type="SUPFAM" id="SSF55729">
    <property type="entry name" value="Acyl-CoA N-acyltransferases (Nat)"/>
    <property type="match status" value="1"/>
</dbReference>
<dbReference type="Proteomes" id="UP000321196">
    <property type="component" value="Unassembled WGS sequence"/>
</dbReference>
<evidence type="ECO:0000313" key="1">
    <source>
        <dbReference type="EMBL" id="TXK05973.1"/>
    </source>
</evidence>
<accession>A0A5C8HSD8</accession>
<dbReference type="RefSeq" id="WP_147824786.1">
    <property type="nucleotide sequence ID" value="NZ_BAAARG010000001.1"/>
</dbReference>
<dbReference type="InterPro" id="IPR003484">
    <property type="entry name" value="NodA"/>
</dbReference>
<proteinExistence type="predicted"/>
<keyword evidence="1" id="KW-0808">Transferase</keyword>
<dbReference type="GO" id="GO:0005829">
    <property type="term" value="C:cytosol"/>
    <property type="evidence" value="ECO:0007669"/>
    <property type="project" value="InterPro"/>
</dbReference>
<sequence>MGAGSRHNTLGIEIDVIAHAALTAGQLTALRDLFDAEYLDDFGAWNPNQPYGYAPHDHHIIARNQVGAVMGHVGWARRAISVAGHDVVIAGVGGVLISDDAHGAGLGERLMTRAAECMNAAGGIDFGYLGCRESVVPFYVSCGWSRISAVECSLDRTGHPVADPPGQPLLILPIDRNLEDWPEGDIHLRGRAW</sequence>
<evidence type="ECO:0000313" key="2">
    <source>
        <dbReference type="Proteomes" id="UP000321196"/>
    </source>
</evidence>
<gene>
    <name evidence="1" type="ORF">FVP60_03080</name>
</gene>
<dbReference type="InterPro" id="IPR016181">
    <property type="entry name" value="Acyl_CoA_acyltransferase"/>
</dbReference>
<dbReference type="GO" id="GO:0016746">
    <property type="term" value="F:acyltransferase activity"/>
    <property type="evidence" value="ECO:0007669"/>
    <property type="project" value="InterPro"/>
</dbReference>
<dbReference type="AlphaFoldDB" id="A0A5C8HSD8"/>
<keyword evidence="2" id="KW-1185">Reference proteome</keyword>
<dbReference type="EMBL" id="VRSW01000001">
    <property type="protein sequence ID" value="TXK05973.1"/>
    <property type="molecule type" value="Genomic_DNA"/>
</dbReference>
<protein>
    <submittedName>
        <fullName evidence="1">GNAT family N-acetyltransferase</fullName>
    </submittedName>
</protein>
<dbReference type="OrthoDB" id="4142102at2"/>
<comment type="caution">
    <text evidence="1">The sequence shown here is derived from an EMBL/GenBank/DDBJ whole genome shotgun (WGS) entry which is preliminary data.</text>
</comment>
<dbReference type="Gene3D" id="3.40.630.30">
    <property type="match status" value="1"/>
</dbReference>
<name>A0A5C8HSD8_9MICO</name>